<accession>A0A6J5P502</accession>
<gene>
    <name evidence="1" type="ORF">UFOVP847_38</name>
</gene>
<protein>
    <submittedName>
        <fullName evidence="1">Uncharacterized protein</fullName>
    </submittedName>
</protein>
<sequence>MPKNMKKVKRELLLSAKRLGLKGERQDAYVYGTINKIEEASKHKEGAKHNGKT</sequence>
<reference evidence="1" key="1">
    <citation type="submission" date="2020-04" db="EMBL/GenBank/DDBJ databases">
        <authorList>
            <person name="Chiriac C."/>
            <person name="Salcher M."/>
            <person name="Ghai R."/>
            <person name="Kavagutti S V."/>
        </authorList>
    </citation>
    <scope>NUCLEOTIDE SEQUENCE</scope>
</reference>
<proteinExistence type="predicted"/>
<evidence type="ECO:0000313" key="1">
    <source>
        <dbReference type="EMBL" id="CAB4166573.1"/>
    </source>
</evidence>
<dbReference type="EMBL" id="LR796789">
    <property type="protein sequence ID" value="CAB4166573.1"/>
    <property type="molecule type" value="Genomic_DNA"/>
</dbReference>
<organism evidence="1">
    <name type="scientific">uncultured Caudovirales phage</name>
    <dbReference type="NCBI Taxonomy" id="2100421"/>
    <lineage>
        <taxon>Viruses</taxon>
        <taxon>Duplodnaviria</taxon>
        <taxon>Heunggongvirae</taxon>
        <taxon>Uroviricota</taxon>
        <taxon>Caudoviricetes</taxon>
        <taxon>Peduoviridae</taxon>
        <taxon>Maltschvirus</taxon>
        <taxon>Maltschvirus maltsch</taxon>
    </lineage>
</organism>
<name>A0A6J5P502_9CAUD</name>